<feature type="transmembrane region" description="Helical" evidence="10">
    <location>
        <begin position="318"/>
        <end position="340"/>
    </location>
</feature>
<dbReference type="Pfam" id="PF00001">
    <property type="entry name" value="7tm_1"/>
    <property type="match status" value="1"/>
</dbReference>
<evidence type="ECO:0000256" key="9">
    <source>
        <dbReference type="RuleBase" id="RU000688"/>
    </source>
</evidence>
<evidence type="ECO:0000313" key="13">
    <source>
        <dbReference type="Proteomes" id="UP001347796"/>
    </source>
</evidence>
<keyword evidence="4 10" id="KW-1133">Transmembrane helix</keyword>
<feature type="domain" description="G-protein coupled receptors family 1 profile" evidence="11">
    <location>
        <begin position="77"/>
        <end position="337"/>
    </location>
</feature>
<evidence type="ECO:0000259" key="11">
    <source>
        <dbReference type="PROSITE" id="PS50262"/>
    </source>
</evidence>
<dbReference type="GO" id="GO:0043005">
    <property type="term" value="C:neuron projection"/>
    <property type="evidence" value="ECO:0007669"/>
    <property type="project" value="TreeGrafter"/>
</dbReference>
<dbReference type="GO" id="GO:0005886">
    <property type="term" value="C:plasma membrane"/>
    <property type="evidence" value="ECO:0007669"/>
    <property type="project" value="TreeGrafter"/>
</dbReference>
<feature type="transmembrane region" description="Helical" evidence="10">
    <location>
        <begin position="226"/>
        <end position="247"/>
    </location>
</feature>
<accession>A0AAN8PTJ6</accession>
<dbReference type="SUPFAM" id="SSF81321">
    <property type="entry name" value="Family A G protein-coupled receptor-like"/>
    <property type="match status" value="1"/>
</dbReference>
<feature type="transmembrane region" description="Helical" evidence="10">
    <location>
        <begin position="62"/>
        <end position="86"/>
    </location>
</feature>
<name>A0AAN8PTJ6_PATCE</name>
<comment type="caution">
    <text evidence="12">The sequence shown here is derived from an EMBL/GenBank/DDBJ whole genome shotgun (WGS) entry which is preliminary data.</text>
</comment>
<dbReference type="InterPro" id="IPR000611">
    <property type="entry name" value="NPY_rcpt"/>
</dbReference>
<evidence type="ECO:0000256" key="8">
    <source>
        <dbReference type="ARBA" id="ARBA00023224"/>
    </source>
</evidence>
<feature type="transmembrane region" description="Helical" evidence="10">
    <location>
        <begin position="176"/>
        <end position="196"/>
    </location>
</feature>
<evidence type="ECO:0000256" key="4">
    <source>
        <dbReference type="ARBA" id="ARBA00022989"/>
    </source>
</evidence>
<dbReference type="CDD" id="cd15389">
    <property type="entry name" value="7tmA_GPR83"/>
    <property type="match status" value="1"/>
</dbReference>
<dbReference type="PANTHER" id="PTHR24235">
    <property type="entry name" value="NEUROPEPTIDE Y RECEPTOR"/>
    <property type="match status" value="1"/>
</dbReference>
<dbReference type="InterPro" id="IPR000276">
    <property type="entry name" value="GPCR_Rhodpsn"/>
</dbReference>
<dbReference type="PROSITE" id="PS50262">
    <property type="entry name" value="G_PROTEIN_RECEP_F1_2"/>
    <property type="match status" value="1"/>
</dbReference>
<dbReference type="PROSITE" id="PS00237">
    <property type="entry name" value="G_PROTEIN_RECEP_F1_1"/>
    <property type="match status" value="1"/>
</dbReference>
<gene>
    <name evidence="12" type="ORF">SNE40_007325</name>
</gene>
<feature type="transmembrane region" description="Helical" evidence="10">
    <location>
        <begin position="138"/>
        <end position="156"/>
    </location>
</feature>
<dbReference type="EMBL" id="JAZGQO010000006">
    <property type="protein sequence ID" value="KAK6184992.1"/>
    <property type="molecule type" value="Genomic_DNA"/>
</dbReference>
<dbReference type="GO" id="GO:0004983">
    <property type="term" value="F:neuropeptide Y receptor activity"/>
    <property type="evidence" value="ECO:0007669"/>
    <property type="project" value="InterPro"/>
</dbReference>
<proteinExistence type="inferred from homology"/>
<evidence type="ECO:0000256" key="5">
    <source>
        <dbReference type="ARBA" id="ARBA00023040"/>
    </source>
</evidence>
<organism evidence="12 13">
    <name type="scientific">Patella caerulea</name>
    <name type="common">Rayed Mediterranean limpet</name>
    <dbReference type="NCBI Taxonomy" id="87958"/>
    <lineage>
        <taxon>Eukaryota</taxon>
        <taxon>Metazoa</taxon>
        <taxon>Spiralia</taxon>
        <taxon>Lophotrochozoa</taxon>
        <taxon>Mollusca</taxon>
        <taxon>Gastropoda</taxon>
        <taxon>Patellogastropoda</taxon>
        <taxon>Patelloidea</taxon>
        <taxon>Patellidae</taxon>
        <taxon>Patella</taxon>
    </lineage>
</organism>
<feature type="transmembrane region" description="Helical" evidence="10">
    <location>
        <begin position="279"/>
        <end position="298"/>
    </location>
</feature>
<keyword evidence="5 9" id="KW-0297">G-protein coupled receptor</keyword>
<keyword evidence="6 10" id="KW-0472">Membrane</keyword>
<dbReference type="PRINTS" id="PR00237">
    <property type="entry name" value="GPCRRHODOPSN"/>
</dbReference>
<evidence type="ECO:0000256" key="7">
    <source>
        <dbReference type="ARBA" id="ARBA00023170"/>
    </source>
</evidence>
<reference evidence="12 13" key="1">
    <citation type="submission" date="2024-01" db="EMBL/GenBank/DDBJ databases">
        <title>The genome of the rayed Mediterranean limpet Patella caerulea (Linnaeus, 1758).</title>
        <authorList>
            <person name="Anh-Thu Weber A."/>
            <person name="Halstead-Nussloch G."/>
        </authorList>
    </citation>
    <scope>NUCLEOTIDE SEQUENCE [LARGE SCALE GENOMIC DNA]</scope>
    <source>
        <strain evidence="12">AATW-2023a</strain>
        <tissue evidence="12">Whole specimen</tissue>
    </source>
</reference>
<keyword evidence="7 9" id="KW-0675">Receptor</keyword>
<dbReference type="PANTHER" id="PTHR24235:SF29">
    <property type="entry name" value="GH23382P"/>
    <property type="match status" value="1"/>
</dbReference>
<dbReference type="Proteomes" id="UP001347796">
    <property type="component" value="Unassembled WGS sequence"/>
</dbReference>
<comment type="subcellular location">
    <subcellularLocation>
        <location evidence="1">Membrane</location>
        <topology evidence="1">Multi-pass membrane protein</topology>
    </subcellularLocation>
</comment>
<keyword evidence="3 9" id="KW-0812">Transmembrane</keyword>
<keyword evidence="13" id="KW-1185">Reference proteome</keyword>
<dbReference type="AlphaFoldDB" id="A0AAN8PTJ6"/>
<dbReference type="FunFam" id="1.20.1070.10:FF:000291">
    <property type="entry name" value="Predicted protein"/>
    <property type="match status" value="1"/>
</dbReference>
<evidence type="ECO:0000256" key="10">
    <source>
        <dbReference type="SAM" id="Phobius"/>
    </source>
</evidence>
<dbReference type="PRINTS" id="PR01012">
    <property type="entry name" value="NRPEPTIDEYR"/>
</dbReference>
<evidence type="ECO:0000256" key="6">
    <source>
        <dbReference type="ARBA" id="ARBA00023136"/>
    </source>
</evidence>
<comment type="similarity">
    <text evidence="2 9">Belongs to the G-protein coupled receptor 1 family.</text>
</comment>
<keyword evidence="8 9" id="KW-0807">Transducer</keyword>
<dbReference type="InterPro" id="IPR017452">
    <property type="entry name" value="GPCR_Rhodpsn_7TM"/>
</dbReference>
<dbReference type="GO" id="GO:0042923">
    <property type="term" value="F:neuropeptide binding"/>
    <property type="evidence" value="ECO:0007669"/>
    <property type="project" value="TreeGrafter"/>
</dbReference>
<dbReference type="SMART" id="SM01381">
    <property type="entry name" value="7TM_GPCR_Srsx"/>
    <property type="match status" value="1"/>
</dbReference>
<protein>
    <recommendedName>
        <fullName evidence="11">G-protein coupled receptors family 1 profile domain-containing protein</fullName>
    </recommendedName>
</protein>
<dbReference type="Gene3D" id="1.20.1070.10">
    <property type="entry name" value="Rhodopsin 7-helix transmembrane proteins"/>
    <property type="match status" value="1"/>
</dbReference>
<sequence>MSVEAAALESLAELLGGYDDQNSSMDGGDYLRDLIMNHSYRNNSSDMGTHMLKTNKTFRNSVLIIAYSLLCIISIFGNSLVCYVICKNKRLHTATNYFIANLAVADLLVTCVNVPFNIARNILDEWPFGDFICHLVNFSLMVSVYVSTYTLTAIALDRHRVVLKPFTPRMSKTVSAVILVFIWLLAITLSLPYGIFNRVKTVRLFITSVRRCRSEYPDPKILFKQYLTVVTFCLQYVGPLTLIGLAYGRIVRKLWVRTHVGAVTHMQQISQARAKKKSIKLLVTVVVVFAICWLPLNLYHLLTNLHPNVTVFQYNSTVFFICHWIAICSTCFNPFIYCWLNETFREELFDKLRWCLKRSFKIHPGTLFEGKLVRQNRIRFRSRRFTTRSSLGSFGRSLSTKKDTMSMDVNDIPLDTKRILIQKWTSNINTDTSEINELIPKFNGSIVLSDTNASTSSQSVDDNFSY</sequence>
<evidence type="ECO:0000313" key="12">
    <source>
        <dbReference type="EMBL" id="KAK6184992.1"/>
    </source>
</evidence>
<evidence type="ECO:0000256" key="1">
    <source>
        <dbReference type="ARBA" id="ARBA00004141"/>
    </source>
</evidence>
<evidence type="ECO:0000256" key="3">
    <source>
        <dbReference type="ARBA" id="ARBA00022692"/>
    </source>
</evidence>
<feature type="transmembrane region" description="Helical" evidence="10">
    <location>
        <begin position="98"/>
        <end position="118"/>
    </location>
</feature>
<evidence type="ECO:0000256" key="2">
    <source>
        <dbReference type="ARBA" id="ARBA00010663"/>
    </source>
</evidence>